<dbReference type="EMBL" id="RXNV01000010">
    <property type="protein sequence ID" value="RTR29307.1"/>
    <property type="molecule type" value="Genomic_DNA"/>
</dbReference>
<proteinExistence type="predicted"/>
<comment type="caution">
    <text evidence="2">The sequence shown here is derived from an EMBL/GenBank/DDBJ whole genome shotgun (WGS) entry which is preliminary data.</text>
</comment>
<evidence type="ECO:0000256" key="1">
    <source>
        <dbReference type="SAM" id="SignalP"/>
    </source>
</evidence>
<dbReference type="RefSeq" id="WP_126507278.1">
    <property type="nucleotide sequence ID" value="NZ_RXNV01000010.1"/>
</dbReference>
<dbReference type="Gene3D" id="2.40.160.10">
    <property type="entry name" value="Porin"/>
    <property type="match status" value="1"/>
</dbReference>
<keyword evidence="3" id="KW-1185">Reference proteome</keyword>
<evidence type="ECO:0008006" key="4">
    <source>
        <dbReference type="Google" id="ProtNLM"/>
    </source>
</evidence>
<reference evidence="2 3" key="1">
    <citation type="submission" date="2018-12" db="EMBL/GenBank/DDBJ databases">
        <authorList>
            <person name="Yu L."/>
        </authorList>
    </citation>
    <scope>NUCLEOTIDE SEQUENCE [LARGE SCALE GENOMIC DNA]</scope>
    <source>
        <strain evidence="2 3">HAW-EB5</strain>
    </source>
</reference>
<organism evidence="2 3">
    <name type="scientific">Shewanella atlantica</name>
    <dbReference type="NCBI Taxonomy" id="271099"/>
    <lineage>
        <taxon>Bacteria</taxon>
        <taxon>Pseudomonadati</taxon>
        <taxon>Pseudomonadota</taxon>
        <taxon>Gammaproteobacteria</taxon>
        <taxon>Alteromonadales</taxon>
        <taxon>Shewanellaceae</taxon>
        <taxon>Shewanella</taxon>
    </lineage>
</organism>
<evidence type="ECO:0000313" key="2">
    <source>
        <dbReference type="EMBL" id="RTR29307.1"/>
    </source>
</evidence>
<sequence length="385" mass="42720">MMKKSTQLMLSAVATAVAMAGSIGCVQAQEDGINIGGSVRVNYGLKLYDDSSKDKGGDLVFDTATLVMKGKKGDFGLAAEYRFTKSTNFIKYGYGYYDIDPDWQLQFGINKVPFGNPGFISNSWWFGLPYYLGFEDDHDIGIKAVYEKNGWHTDLAFYKGAEYGPSEIKRYATDLFTGTIDTTYDGIDNGTEYNNEETNQLNLRQTYTMEHEGGSTTLGASVEAGQIYNNKTGNNGDRYAVAAHMETIYNGWKLQLQAMQYEYDAADAVDDNKIGVSVVNWQYEIAPKGQVYSLNLAKTIPTSWGSVKCYNDFGLMTPDVADSSYDDSIQNVTGCAVSAGPTYTMIDFIMGKNMTFSTKNNDHVGLPEFGDDLDKRININFGYYF</sequence>
<accession>A0A3S0IQQ0</accession>
<evidence type="ECO:0000313" key="3">
    <source>
        <dbReference type="Proteomes" id="UP000282060"/>
    </source>
</evidence>
<dbReference type="Proteomes" id="UP000282060">
    <property type="component" value="Unassembled WGS sequence"/>
</dbReference>
<protein>
    <recommendedName>
        <fullName evidence="4">Porin</fullName>
    </recommendedName>
</protein>
<dbReference type="SUPFAM" id="SSF56935">
    <property type="entry name" value="Porins"/>
    <property type="match status" value="1"/>
</dbReference>
<gene>
    <name evidence="2" type="ORF">EKG39_17490</name>
</gene>
<keyword evidence="1" id="KW-0732">Signal</keyword>
<dbReference type="PROSITE" id="PS51257">
    <property type="entry name" value="PROKAR_LIPOPROTEIN"/>
    <property type="match status" value="1"/>
</dbReference>
<dbReference type="OrthoDB" id="625456at2"/>
<dbReference type="InterPro" id="IPR023614">
    <property type="entry name" value="Porin_dom_sf"/>
</dbReference>
<feature type="signal peptide" evidence="1">
    <location>
        <begin position="1"/>
        <end position="20"/>
    </location>
</feature>
<name>A0A3S0IQQ0_9GAMM</name>
<feature type="chain" id="PRO_5018786119" description="Porin" evidence="1">
    <location>
        <begin position="21"/>
        <end position="385"/>
    </location>
</feature>
<dbReference type="AlphaFoldDB" id="A0A3S0IQQ0"/>